<feature type="transmembrane region" description="Helical" evidence="1">
    <location>
        <begin position="12"/>
        <end position="36"/>
    </location>
</feature>
<protein>
    <submittedName>
        <fullName evidence="2">Uncharacterized protein</fullName>
    </submittedName>
</protein>
<keyword evidence="1" id="KW-1133">Transmembrane helix</keyword>
<keyword evidence="3" id="KW-1185">Reference proteome</keyword>
<dbReference type="RefSeq" id="WP_201374120.1">
    <property type="nucleotide sequence ID" value="NZ_BNJG01000002.1"/>
</dbReference>
<accession>A0ABQ3UYF9</accession>
<dbReference type="EMBL" id="BNJG01000002">
    <property type="protein sequence ID" value="GHO57823.1"/>
    <property type="molecule type" value="Genomic_DNA"/>
</dbReference>
<keyword evidence="1" id="KW-0812">Transmembrane</keyword>
<sequence length="162" mass="17795">MPHWFSFRLVNWIGLLGSVLLIIGFFLPVRFVAITFLHQPPSYSTDSFGSMLGSTIIGSTLLLLAILIPLLSFLAGLLGTVKRVMLILSLLFAILGFLGFLIVSMFLLSFSTWGGRVTETHTFGPGFWLMLIGFPLCIGSSIIAQYLLPKPRITVIKSSESL</sequence>
<organism evidence="2 3">
    <name type="scientific">Ktedonobacter robiniae</name>
    <dbReference type="NCBI Taxonomy" id="2778365"/>
    <lineage>
        <taxon>Bacteria</taxon>
        <taxon>Bacillati</taxon>
        <taxon>Chloroflexota</taxon>
        <taxon>Ktedonobacteria</taxon>
        <taxon>Ktedonobacterales</taxon>
        <taxon>Ktedonobacteraceae</taxon>
        <taxon>Ktedonobacter</taxon>
    </lineage>
</organism>
<feature type="transmembrane region" description="Helical" evidence="1">
    <location>
        <begin position="127"/>
        <end position="148"/>
    </location>
</feature>
<evidence type="ECO:0000313" key="2">
    <source>
        <dbReference type="EMBL" id="GHO57823.1"/>
    </source>
</evidence>
<proteinExistence type="predicted"/>
<feature type="transmembrane region" description="Helical" evidence="1">
    <location>
        <begin position="85"/>
        <end position="107"/>
    </location>
</feature>
<name>A0ABQ3UYF9_9CHLR</name>
<evidence type="ECO:0000313" key="3">
    <source>
        <dbReference type="Proteomes" id="UP000654345"/>
    </source>
</evidence>
<feature type="transmembrane region" description="Helical" evidence="1">
    <location>
        <begin position="56"/>
        <end position="78"/>
    </location>
</feature>
<keyword evidence="1" id="KW-0472">Membrane</keyword>
<reference evidence="2 3" key="1">
    <citation type="journal article" date="2021" name="Int. J. Syst. Evol. Microbiol.">
        <title>Reticulibacter mediterranei gen. nov., sp. nov., within the new family Reticulibacteraceae fam. nov., and Ktedonospora formicarum gen. nov., sp. nov., Ktedonobacter robiniae sp. nov., Dictyobacter formicarum sp. nov. and Dictyobacter arantiisoli sp. nov., belonging to the class Ktedonobacteria.</title>
        <authorList>
            <person name="Yabe S."/>
            <person name="Zheng Y."/>
            <person name="Wang C.M."/>
            <person name="Sakai Y."/>
            <person name="Abe K."/>
            <person name="Yokota A."/>
            <person name="Donadio S."/>
            <person name="Cavaletti L."/>
            <person name="Monciardini P."/>
        </authorList>
    </citation>
    <scope>NUCLEOTIDE SEQUENCE [LARGE SCALE GENOMIC DNA]</scope>
    <source>
        <strain evidence="2 3">SOSP1-30</strain>
    </source>
</reference>
<gene>
    <name evidence="2" type="ORF">KSB_62980</name>
</gene>
<evidence type="ECO:0000256" key="1">
    <source>
        <dbReference type="SAM" id="Phobius"/>
    </source>
</evidence>
<comment type="caution">
    <text evidence="2">The sequence shown here is derived from an EMBL/GenBank/DDBJ whole genome shotgun (WGS) entry which is preliminary data.</text>
</comment>
<dbReference type="Proteomes" id="UP000654345">
    <property type="component" value="Unassembled WGS sequence"/>
</dbReference>